<feature type="compositionally biased region" description="Polar residues" evidence="3">
    <location>
        <begin position="128"/>
        <end position="139"/>
    </location>
</feature>
<organism evidence="5 6">
    <name type="scientific">Glossina brevipalpis</name>
    <dbReference type="NCBI Taxonomy" id="37001"/>
    <lineage>
        <taxon>Eukaryota</taxon>
        <taxon>Metazoa</taxon>
        <taxon>Ecdysozoa</taxon>
        <taxon>Arthropoda</taxon>
        <taxon>Hexapoda</taxon>
        <taxon>Insecta</taxon>
        <taxon>Pterygota</taxon>
        <taxon>Neoptera</taxon>
        <taxon>Endopterygota</taxon>
        <taxon>Diptera</taxon>
        <taxon>Brachycera</taxon>
        <taxon>Muscomorpha</taxon>
        <taxon>Hippoboscoidea</taxon>
        <taxon>Glossinidae</taxon>
        <taxon>Glossina</taxon>
    </lineage>
</organism>
<protein>
    <recommendedName>
        <fullName evidence="4">Myb-like domain-containing protein</fullName>
    </recommendedName>
</protein>
<evidence type="ECO:0000313" key="6">
    <source>
        <dbReference type="Proteomes" id="UP000091820"/>
    </source>
</evidence>
<dbReference type="PANTHER" id="PTHR21677">
    <property type="entry name" value="CRAMPED PROTEIN"/>
    <property type="match status" value="1"/>
</dbReference>
<keyword evidence="6" id="KW-1185">Reference proteome</keyword>
<dbReference type="VEuPathDB" id="VectorBase:GBRI010825"/>
<dbReference type="AlphaFoldDB" id="A0A1A9W970"/>
<feature type="compositionally biased region" description="Basic and acidic residues" evidence="3">
    <location>
        <begin position="113"/>
        <end position="127"/>
    </location>
</feature>
<dbReference type="GO" id="GO:0007389">
    <property type="term" value="P:pattern specification process"/>
    <property type="evidence" value="ECO:0007669"/>
    <property type="project" value="TreeGrafter"/>
</dbReference>
<keyword evidence="1" id="KW-0238">DNA-binding</keyword>
<feature type="compositionally biased region" description="Basic and acidic residues" evidence="3">
    <location>
        <begin position="433"/>
        <end position="448"/>
    </location>
</feature>
<evidence type="ECO:0000256" key="2">
    <source>
        <dbReference type="ARBA" id="ARBA00023242"/>
    </source>
</evidence>
<feature type="region of interest" description="Disordered" evidence="3">
    <location>
        <begin position="414"/>
        <end position="462"/>
    </location>
</feature>
<evidence type="ECO:0000256" key="1">
    <source>
        <dbReference type="ARBA" id="ARBA00023125"/>
    </source>
</evidence>
<evidence type="ECO:0000313" key="5">
    <source>
        <dbReference type="EnsemblMetazoa" id="GBRI010825-PA"/>
    </source>
</evidence>
<evidence type="ECO:0000256" key="3">
    <source>
        <dbReference type="SAM" id="MobiDB-lite"/>
    </source>
</evidence>
<feature type="region of interest" description="Disordered" evidence="3">
    <location>
        <begin position="97"/>
        <end position="139"/>
    </location>
</feature>
<keyword evidence="2" id="KW-0539">Nucleus</keyword>
<dbReference type="GO" id="GO:0003682">
    <property type="term" value="F:chromatin binding"/>
    <property type="evidence" value="ECO:0007669"/>
    <property type="project" value="InterPro"/>
</dbReference>
<reference evidence="5" key="2">
    <citation type="submission" date="2020-05" db="UniProtKB">
        <authorList>
            <consortium name="EnsemblMetazoa"/>
        </authorList>
    </citation>
    <scope>IDENTIFICATION</scope>
    <source>
        <strain evidence="5">IAEA</strain>
    </source>
</reference>
<feature type="domain" description="Myb-like" evidence="4">
    <location>
        <begin position="138"/>
        <end position="199"/>
    </location>
</feature>
<dbReference type="PANTHER" id="PTHR21677:SF1">
    <property type="entry name" value="PROTEIN CRAMPED-LIKE"/>
    <property type="match status" value="1"/>
</dbReference>
<dbReference type="InterPro" id="IPR055315">
    <property type="entry name" value="Cramped-like"/>
</dbReference>
<dbReference type="SMART" id="SM00717">
    <property type="entry name" value="SANT"/>
    <property type="match status" value="1"/>
</dbReference>
<accession>A0A1A9W970</accession>
<dbReference type="InterPro" id="IPR001005">
    <property type="entry name" value="SANT/Myb"/>
</dbReference>
<evidence type="ECO:0000259" key="4">
    <source>
        <dbReference type="SMART" id="SM00717"/>
    </source>
</evidence>
<dbReference type="Proteomes" id="UP000091820">
    <property type="component" value="Unassembled WGS sequence"/>
</dbReference>
<feature type="compositionally biased region" description="Polar residues" evidence="3">
    <location>
        <begin position="414"/>
        <end position="429"/>
    </location>
</feature>
<sequence length="951" mass="107463">MDKIQRSDEQLLYITIEEDGKDDVAVNKADKQHQLLDSGEEVSSGCNYSKPSLRGKEEKIFSKTDCKTKSEYEAEELLGSVITHNCLGTRTSARVIQKMKQDQQTRPGTPPPNERDTAPSRKDERTVLQKTPSQVRANKPSWNNLERNYFFDALNEFGKDFEAVGSYINTKLKRRNPASNISCKSKDQVRQHYYQTYHKICKYIQVRKPVQELYALINYGEMRRKLQFVTDKHFMKLRNLVYHGHITVRCKGKNIRIKTPSCKALRRLNQLDDSLEDIKLPSKIEVTISPANMEAFGRVQTIAQNPRCRTTVPLHKKLVNFIKAFQYKWRSNETKIAEEAKLCTNNGDSQISNGAVVELGYIEPEICFLPKPGVAIHRPLLSITEYLSSVNICLTAYEERIGVKIKGITLNSERTNSNSATFGGSTLTNPKRIRTESGSEKRSPDSQLKRQKPNDLNNGYETHLLSGDELLPDADLLQHKNESSGDELSDEIQELLSDSLDMQSNKEDSTLNEIANKPNSEMKDVTLTHSSNPAGRGKRPMNMKSSRSIFKPLLNEEVIQRIRSGWTISTASDITIGDLYVVLGHDSKLELDYYWPSENTRNLFASLNTCNSLSTIINDSADCALASLKPNILEDSEDCQIISTLNSSALSNKLKHLLLIANLSERLGKRQCQCERNVNMKNRIERELGNRRFLASKLYNCPNNSYASGSDNHSTFKPPLVPIRRPLIDPVKQLTNLTRQKMSRQVLVQRLLLPTNGTANHNTSVGNNTAHPIDARKCDIMETCQEKEDMQVEQIDCAENLNDDNNDTTNNKELPSPLISDEACLDINDLEVRLQNYLQETENIPNGQDLTSNANGSATTNNAFDECSNTSFLNALSPMQLLRESTSNSRWLEENLNDFSLTSLLGHLDEINASRDILDPSSNLSVISESSVDYMHKFQEIKALLQSQEKD</sequence>
<dbReference type="EnsemblMetazoa" id="GBRI010825-RA">
    <property type="protein sequence ID" value="GBRI010825-PA"/>
    <property type="gene ID" value="GBRI010825"/>
</dbReference>
<feature type="region of interest" description="Disordered" evidence="3">
    <location>
        <begin position="501"/>
        <end position="543"/>
    </location>
</feature>
<reference evidence="6" key="1">
    <citation type="submission" date="2014-03" db="EMBL/GenBank/DDBJ databases">
        <authorList>
            <person name="Aksoy S."/>
            <person name="Warren W."/>
            <person name="Wilson R.K."/>
        </authorList>
    </citation>
    <scope>NUCLEOTIDE SEQUENCE [LARGE SCALE GENOMIC DNA]</scope>
    <source>
        <strain evidence="6">IAEA</strain>
    </source>
</reference>
<dbReference type="Gene3D" id="1.20.58.1880">
    <property type="match status" value="1"/>
</dbReference>
<name>A0A1A9W970_9MUSC</name>
<dbReference type="GO" id="GO:0005634">
    <property type="term" value="C:nucleus"/>
    <property type="evidence" value="ECO:0007669"/>
    <property type="project" value="TreeGrafter"/>
</dbReference>
<dbReference type="GO" id="GO:0003677">
    <property type="term" value="F:DNA binding"/>
    <property type="evidence" value="ECO:0007669"/>
    <property type="project" value="UniProtKB-KW"/>
</dbReference>
<proteinExistence type="predicted"/>